<name>A0ABQ5UWL7_9PROT</name>
<dbReference type="RefSeq" id="WP_284369318.1">
    <property type="nucleotide sequence ID" value="NZ_BSNJ01000001.1"/>
</dbReference>
<reference evidence="1" key="1">
    <citation type="journal article" date="2014" name="Int. J. Syst. Evol. Microbiol.">
        <title>Complete genome of a new Firmicutes species belonging to the dominant human colonic microbiota ('Ruminococcus bicirculans') reveals two chromosomes and a selective capacity to utilize plant glucans.</title>
        <authorList>
            <consortium name="NISC Comparative Sequencing Program"/>
            <person name="Wegmann U."/>
            <person name="Louis P."/>
            <person name="Goesmann A."/>
            <person name="Henrissat B."/>
            <person name="Duncan S.H."/>
            <person name="Flint H.J."/>
        </authorList>
    </citation>
    <scope>NUCLEOTIDE SEQUENCE</scope>
    <source>
        <strain evidence="1">NBRC 108216</strain>
    </source>
</reference>
<keyword evidence="2" id="KW-1185">Reference proteome</keyword>
<sequence length="290" mass="32099">MKRILITLLAMLVALIGYAAIAAWRSPPVFEIESPSVEFPLMSWDDYQNVARSVTPPVIDQRDIGDGAVLIFGAEHRSDPDHPQFAALDAAYAAFDPDVVLVEGRMGFLLGSVMDPIRIFGESGAMAAKAKRDGRALYTWEMCRTCEPEQLAERFSDRQVALFLLLRPYSGSDDTTRAAGQERISQIIADRRSRPGIEGVIGSLDDFEAAWEAEFQGQAGWHTLRGVYGAPGFLHDMFEYANDIRDQNLLNIICELTDDGQRVMATVGWSHAVRIAPALRMMAEDTETGD</sequence>
<accession>A0ABQ5UWL7</accession>
<dbReference type="EMBL" id="BSNJ01000001">
    <property type="protein sequence ID" value="GLQ19558.1"/>
    <property type="molecule type" value="Genomic_DNA"/>
</dbReference>
<organism evidence="1 2">
    <name type="scientific">Algimonas porphyrae</name>
    <dbReference type="NCBI Taxonomy" id="1128113"/>
    <lineage>
        <taxon>Bacteria</taxon>
        <taxon>Pseudomonadati</taxon>
        <taxon>Pseudomonadota</taxon>
        <taxon>Alphaproteobacteria</taxon>
        <taxon>Maricaulales</taxon>
        <taxon>Robiginitomaculaceae</taxon>
        <taxon>Algimonas</taxon>
    </lineage>
</organism>
<proteinExistence type="predicted"/>
<comment type="caution">
    <text evidence="1">The sequence shown here is derived from an EMBL/GenBank/DDBJ whole genome shotgun (WGS) entry which is preliminary data.</text>
</comment>
<protein>
    <recommendedName>
        <fullName evidence="3">Haem-binding uptake Tiki superfamily ChaN domain-containing protein</fullName>
    </recommendedName>
</protein>
<dbReference type="Proteomes" id="UP001161390">
    <property type="component" value="Unassembled WGS sequence"/>
</dbReference>
<evidence type="ECO:0008006" key="3">
    <source>
        <dbReference type="Google" id="ProtNLM"/>
    </source>
</evidence>
<evidence type="ECO:0000313" key="2">
    <source>
        <dbReference type="Proteomes" id="UP001161390"/>
    </source>
</evidence>
<reference evidence="1" key="2">
    <citation type="submission" date="2023-01" db="EMBL/GenBank/DDBJ databases">
        <title>Draft genome sequence of Algimonas porphyrae strain NBRC 108216.</title>
        <authorList>
            <person name="Sun Q."/>
            <person name="Mori K."/>
        </authorList>
    </citation>
    <scope>NUCLEOTIDE SEQUENCE</scope>
    <source>
        <strain evidence="1">NBRC 108216</strain>
    </source>
</reference>
<evidence type="ECO:0000313" key="1">
    <source>
        <dbReference type="EMBL" id="GLQ19558.1"/>
    </source>
</evidence>
<gene>
    <name evidence="1" type="ORF">GCM10007854_05130</name>
</gene>